<name>A0ABY4MWR6_9MICO</name>
<gene>
    <name evidence="2" type="ORF">M3M28_07105</name>
</gene>
<reference evidence="2" key="1">
    <citation type="submission" date="2022-05" db="EMBL/GenBank/DDBJ databases">
        <title>Complete genome sequence of toluene-degrading Gulosibacter sediminis strain ACHW.36C.</title>
        <authorList>
            <person name="Wai A.C."/>
            <person name="Lai G.K."/>
            <person name="Griffin S.D."/>
            <person name="Leung F.C."/>
        </authorList>
    </citation>
    <scope>NUCLEOTIDE SEQUENCE [LARGE SCALE GENOMIC DNA]</scope>
    <source>
        <strain evidence="2">ACHW.36C</strain>
    </source>
</reference>
<feature type="transmembrane region" description="Helical" evidence="1">
    <location>
        <begin position="12"/>
        <end position="31"/>
    </location>
</feature>
<dbReference type="InterPro" id="IPR021443">
    <property type="entry name" value="DUF3093"/>
</dbReference>
<accession>A0ABY4MWR6</accession>
<organism evidence="2">
    <name type="scientific">Gulosibacter sediminis</name>
    <dbReference type="NCBI Taxonomy" id="1729695"/>
    <lineage>
        <taxon>Bacteria</taxon>
        <taxon>Bacillati</taxon>
        <taxon>Actinomycetota</taxon>
        <taxon>Actinomycetes</taxon>
        <taxon>Micrococcales</taxon>
        <taxon>Microbacteriaceae</taxon>
        <taxon>Gulosibacter</taxon>
    </lineage>
</organism>
<sequence length="152" mass="16625">MNYRERVSPSLWMYIAGVLIVPAMIVVFLPINSLVGVILGVALYGGYVAFLVSGSPVIEVSDSTLRVGAAQIPLRYVGQITANETVQAARQAAGPGLDARAWTSLRGWVRTSVRVEITDERDPIPYWLFSTRRPQELAKALETAVAQLPKRS</sequence>
<dbReference type="EMBL" id="CP097160">
    <property type="protein sequence ID" value="UQN13841.1"/>
    <property type="molecule type" value="Genomic_DNA"/>
</dbReference>
<keyword evidence="1" id="KW-0472">Membrane</keyword>
<dbReference type="Pfam" id="PF11292">
    <property type="entry name" value="DUF3093"/>
    <property type="match status" value="1"/>
</dbReference>
<evidence type="ECO:0000256" key="1">
    <source>
        <dbReference type="SAM" id="Phobius"/>
    </source>
</evidence>
<feature type="transmembrane region" description="Helical" evidence="1">
    <location>
        <begin position="37"/>
        <end position="58"/>
    </location>
</feature>
<protein>
    <submittedName>
        <fullName evidence="2">DUF3093 domain-containing protein</fullName>
    </submittedName>
</protein>
<evidence type="ECO:0000313" key="2">
    <source>
        <dbReference type="EMBL" id="UQN13841.1"/>
    </source>
</evidence>
<proteinExistence type="predicted"/>
<keyword evidence="1" id="KW-0812">Transmembrane</keyword>
<keyword evidence="1" id="KW-1133">Transmembrane helix</keyword>